<accession>A0A9D1PSC1</accession>
<evidence type="ECO:0000313" key="1">
    <source>
        <dbReference type="EMBL" id="HIV98811.1"/>
    </source>
</evidence>
<proteinExistence type="predicted"/>
<dbReference type="AlphaFoldDB" id="A0A9D1PSC1"/>
<dbReference type="Gene3D" id="3.40.50.1000">
    <property type="entry name" value="HAD superfamily/HAD-like"/>
    <property type="match status" value="1"/>
</dbReference>
<dbReference type="PANTHER" id="PTHR10000">
    <property type="entry name" value="PHOSPHOSERINE PHOSPHATASE"/>
    <property type="match status" value="1"/>
</dbReference>
<reference evidence="1" key="1">
    <citation type="journal article" date="2021" name="PeerJ">
        <title>Extensive microbial diversity within the chicken gut microbiome revealed by metagenomics and culture.</title>
        <authorList>
            <person name="Gilroy R."/>
            <person name="Ravi A."/>
            <person name="Getino M."/>
            <person name="Pursley I."/>
            <person name="Horton D.L."/>
            <person name="Alikhan N.F."/>
            <person name="Baker D."/>
            <person name="Gharbi K."/>
            <person name="Hall N."/>
            <person name="Watson M."/>
            <person name="Adriaenssens E.M."/>
            <person name="Foster-Nyarko E."/>
            <person name="Jarju S."/>
            <person name="Secka A."/>
            <person name="Antonio M."/>
            <person name="Oren A."/>
            <person name="Chaudhuri R.R."/>
            <person name="La Ragione R."/>
            <person name="Hildebrand F."/>
            <person name="Pallen M.J."/>
        </authorList>
    </citation>
    <scope>NUCLEOTIDE SEQUENCE</scope>
    <source>
        <strain evidence="1">Gambia11-129</strain>
    </source>
</reference>
<protein>
    <submittedName>
        <fullName evidence="1">HAD family hydrolase</fullName>
    </submittedName>
</protein>
<dbReference type="InterPro" id="IPR036412">
    <property type="entry name" value="HAD-like_sf"/>
</dbReference>
<name>A0A9D1PSC1_9SPIO</name>
<gene>
    <name evidence="1" type="ORF">IAB12_03400</name>
</gene>
<keyword evidence="1" id="KW-0378">Hydrolase</keyword>
<dbReference type="Pfam" id="PF08282">
    <property type="entry name" value="Hydrolase_3"/>
    <property type="match status" value="1"/>
</dbReference>
<dbReference type="EMBL" id="DXHU01000015">
    <property type="protein sequence ID" value="HIV98811.1"/>
    <property type="molecule type" value="Genomic_DNA"/>
</dbReference>
<dbReference type="Proteomes" id="UP000823936">
    <property type="component" value="Unassembled WGS sequence"/>
</dbReference>
<evidence type="ECO:0000313" key="2">
    <source>
        <dbReference type="Proteomes" id="UP000823936"/>
    </source>
</evidence>
<comment type="caution">
    <text evidence="1">The sequence shown here is derived from an EMBL/GenBank/DDBJ whole genome shotgun (WGS) entry which is preliminary data.</text>
</comment>
<dbReference type="Gene3D" id="3.30.1240.10">
    <property type="match status" value="1"/>
</dbReference>
<organism evidence="1 2">
    <name type="scientific">Candidatus Ornithospirochaeta avicola</name>
    <dbReference type="NCBI Taxonomy" id="2840896"/>
    <lineage>
        <taxon>Bacteria</taxon>
        <taxon>Pseudomonadati</taxon>
        <taxon>Spirochaetota</taxon>
        <taxon>Spirochaetia</taxon>
        <taxon>Spirochaetales</taxon>
        <taxon>Spirochaetaceae</taxon>
        <taxon>Spirochaetaceae incertae sedis</taxon>
        <taxon>Candidatus Ornithospirochaeta</taxon>
    </lineage>
</organism>
<reference evidence="1" key="2">
    <citation type="submission" date="2021-04" db="EMBL/GenBank/DDBJ databases">
        <authorList>
            <person name="Gilroy R."/>
        </authorList>
    </citation>
    <scope>NUCLEOTIDE SEQUENCE</scope>
    <source>
        <strain evidence="1">Gambia11-129</strain>
    </source>
</reference>
<dbReference type="InterPro" id="IPR000150">
    <property type="entry name" value="Cof"/>
</dbReference>
<dbReference type="NCBIfam" id="TIGR00099">
    <property type="entry name" value="Cof-subfamily"/>
    <property type="match status" value="1"/>
</dbReference>
<dbReference type="PANTHER" id="PTHR10000:SF25">
    <property type="entry name" value="PHOSPHATASE YKRA-RELATED"/>
    <property type="match status" value="1"/>
</dbReference>
<dbReference type="GO" id="GO:0000287">
    <property type="term" value="F:magnesium ion binding"/>
    <property type="evidence" value="ECO:0007669"/>
    <property type="project" value="TreeGrafter"/>
</dbReference>
<dbReference type="GO" id="GO:0016791">
    <property type="term" value="F:phosphatase activity"/>
    <property type="evidence" value="ECO:0007669"/>
    <property type="project" value="TreeGrafter"/>
</dbReference>
<dbReference type="SUPFAM" id="SSF56784">
    <property type="entry name" value="HAD-like"/>
    <property type="match status" value="1"/>
</dbReference>
<dbReference type="GO" id="GO:0005829">
    <property type="term" value="C:cytosol"/>
    <property type="evidence" value="ECO:0007669"/>
    <property type="project" value="TreeGrafter"/>
</dbReference>
<sequence length="270" mass="29560">MTKYFFLDVDGTLLPFGKSVPDSAVYAIKAAQALGSLFFIASGRSLAELPRFERIEFDGLVCSAGATVVVEGKKIADDYLPQNEFKMLNEYLASHGLYTLIQAEEGTYMSAKATEIFKEYLIKYVGRLVDLNGLIVSESLPENVRVKKLLFISEESGWGVENVRRDISSSFSVVNNTVGLPENLMAEIVRSDISKATGIEKILSYYGADKKDAVAIGDGSNDIEMVEYAGLGIAMGNASADLKSRADWITGDVEQDGLKEAIMYALRSWL</sequence>
<dbReference type="InterPro" id="IPR023214">
    <property type="entry name" value="HAD_sf"/>
</dbReference>